<keyword evidence="3" id="KW-1185">Reference proteome</keyword>
<proteinExistence type="predicted"/>
<accession>A0AAU9JLJ0</accession>
<organism evidence="2 3">
    <name type="scientific">Blepharisma stoltei</name>
    <dbReference type="NCBI Taxonomy" id="1481888"/>
    <lineage>
        <taxon>Eukaryota</taxon>
        <taxon>Sar</taxon>
        <taxon>Alveolata</taxon>
        <taxon>Ciliophora</taxon>
        <taxon>Postciliodesmatophora</taxon>
        <taxon>Heterotrichea</taxon>
        <taxon>Heterotrichida</taxon>
        <taxon>Blepharismidae</taxon>
        <taxon>Blepharisma</taxon>
    </lineage>
</organism>
<evidence type="ECO:0000313" key="3">
    <source>
        <dbReference type="Proteomes" id="UP001162131"/>
    </source>
</evidence>
<dbReference type="GO" id="GO:0046872">
    <property type="term" value="F:metal ion binding"/>
    <property type="evidence" value="ECO:0007669"/>
    <property type="project" value="UniProtKB-ARBA"/>
</dbReference>
<dbReference type="SUPFAM" id="SSF51197">
    <property type="entry name" value="Clavaminate synthase-like"/>
    <property type="match status" value="1"/>
</dbReference>
<dbReference type="Pfam" id="PF05721">
    <property type="entry name" value="PhyH"/>
    <property type="match status" value="1"/>
</dbReference>
<gene>
    <name evidence="2" type="ORF">BSTOLATCC_MIC46747</name>
</gene>
<protein>
    <recommendedName>
        <fullName evidence="4">Phytanoyl-CoA dioxygenase</fullName>
    </recommendedName>
</protein>
<dbReference type="GO" id="GO:0016491">
    <property type="term" value="F:oxidoreductase activity"/>
    <property type="evidence" value="ECO:0007669"/>
    <property type="project" value="UniProtKB-ARBA"/>
</dbReference>
<dbReference type="AlphaFoldDB" id="A0AAU9JLJ0"/>
<dbReference type="PANTHER" id="PTHR20883:SF48">
    <property type="entry name" value="ECTOINE DIOXYGENASE"/>
    <property type="match status" value="1"/>
</dbReference>
<dbReference type="EMBL" id="CAJZBQ010000046">
    <property type="protein sequence ID" value="CAG9328756.1"/>
    <property type="molecule type" value="Genomic_DNA"/>
</dbReference>
<name>A0AAU9JLJ0_9CILI</name>
<sequence length="281" mass="31972">MVSRIITKRAIHAKASTYSPKYLTASQIDSYNTNGFIIARQVLPPNITNNLQRWAKELEDLPETPGKWMKYFEEDKAKKSRLLCRIENFLPYFPELKEVALGLITDISSDLFSEQAVIYKEKINFKFPKGNGFNAHQDQPAFVSFGISKLLTVLMPIDPNTRLSGGLDIVPQGHIPRVILPQNSDGAIRTDVEAKLNWAPVDAEPGDLVIFDSYTPHRSDINLSNFCRRNLYLTYNPLSLGSLRDQYYEEKRRSFPPECERDPNKDYSAGAKVFNVANPIK</sequence>
<evidence type="ECO:0000256" key="1">
    <source>
        <dbReference type="ARBA" id="ARBA00001962"/>
    </source>
</evidence>
<reference evidence="2" key="1">
    <citation type="submission" date="2021-09" db="EMBL/GenBank/DDBJ databases">
        <authorList>
            <consortium name="AG Swart"/>
            <person name="Singh M."/>
            <person name="Singh A."/>
            <person name="Seah K."/>
            <person name="Emmerich C."/>
        </authorList>
    </citation>
    <scope>NUCLEOTIDE SEQUENCE</scope>
    <source>
        <strain evidence="2">ATCC30299</strain>
    </source>
</reference>
<dbReference type="InterPro" id="IPR008775">
    <property type="entry name" value="Phytyl_CoA_dOase-like"/>
</dbReference>
<dbReference type="PANTHER" id="PTHR20883">
    <property type="entry name" value="PHYTANOYL-COA DIOXYGENASE DOMAIN CONTAINING 1"/>
    <property type="match status" value="1"/>
</dbReference>
<evidence type="ECO:0008006" key="4">
    <source>
        <dbReference type="Google" id="ProtNLM"/>
    </source>
</evidence>
<dbReference type="Proteomes" id="UP001162131">
    <property type="component" value="Unassembled WGS sequence"/>
</dbReference>
<comment type="caution">
    <text evidence="2">The sequence shown here is derived from an EMBL/GenBank/DDBJ whole genome shotgun (WGS) entry which is preliminary data.</text>
</comment>
<dbReference type="Gene3D" id="2.60.120.620">
    <property type="entry name" value="q2cbj1_9rhob like domain"/>
    <property type="match status" value="1"/>
</dbReference>
<comment type="cofactor">
    <cofactor evidence="1">
        <name>Fe cation</name>
        <dbReference type="ChEBI" id="CHEBI:24875"/>
    </cofactor>
</comment>
<evidence type="ECO:0000313" key="2">
    <source>
        <dbReference type="EMBL" id="CAG9328756.1"/>
    </source>
</evidence>